<dbReference type="Proteomes" id="UP001230504">
    <property type="component" value="Unassembled WGS sequence"/>
</dbReference>
<organism evidence="2 3">
    <name type="scientific">Colletotrichum navitas</name>
    <dbReference type="NCBI Taxonomy" id="681940"/>
    <lineage>
        <taxon>Eukaryota</taxon>
        <taxon>Fungi</taxon>
        <taxon>Dikarya</taxon>
        <taxon>Ascomycota</taxon>
        <taxon>Pezizomycotina</taxon>
        <taxon>Sordariomycetes</taxon>
        <taxon>Hypocreomycetidae</taxon>
        <taxon>Glomerellales</taxon>
        <taxon>Glomerellaceae</taxon>
        <taxon>Colletotrichum</taxon>
        <taxon>Colletotrichum graminicola species complex</taxon>
    </lineage>
</organism>
<protein>
    <submittedName>
        <fullName evidence="2">Uncharacterized protein</fullName>
    </submittedName>
</protein>
<evidence type="ECO:0000313" key="3">
    <source>
        <dbReference type="Proteomes" id="UP001230504"/>
    </source>
</evidence>
<gene>
    <name evidence="2" type="ORF">LY79DRAFT_143600</name>
</gene>
<dbReference type="EMBL" id="JAHLJV010000002">
    <property type="protein sequence ID" value="KAK1599534.1"/>
    <property type="molecule type" value="Genomic_DNA"/>
</dbReference>
<reference evidence="2" key="1">
    <citation type="submission" date="2021-06" db="EMBL/GenBank/DDBJ databases">
        <title>Comparative genomics, transcriptomics and evolutionary studies reveal genomic signatures of adaptation to plant cell wall in hemibiotrophic fungi.</title>
        <authorList>
            <consortium name="DOE Joint Genome Institute"/>
            <person name="Baroncelli R."/>
            <person name="Diaz J.F."/>
            <person name="Benocci T."/>
            <person name="Peng M."/>
            <person name="Battaglia E."/>
            <person name="Haridas S."/>
            <person name="Andreopoulos W."/>
            <person name="Labutti K."/>
            <person name="Pangilinan J."/>
            <person name="Floch G.L."/>
            <person name="Makela M.R."/>
            <person name="Henrissat B."/>
            <person name="Grigoriev I.V."/>
            <person name="Crouch J.A."/>
            <person name="De Vries R.P."/>
            <person name="Sukno S.A."/>
            <person name="Thon M.R."/>
        </authorList>
    </citation>
    <scope>NUCLEOTIDE SEQUENCE</scope>
    <source>
        <strain evidence="2">CBS 125086</strain>
    </source>
</reference>
<feature type="region of interest" description="Disordered" evidence="1">
    <location>
        <begin position="148"/>
        <end position="178"/>
    </location>
</feature>
<accession>A0AAD8QEB9</accession>
<feature type="region of interest" description="Disordered" evidence="1">
    <location>
        <begin position="1"/>
        <end position="31"/>
    </location>
</feature>
<proteinExistence type="predicted"/>
<evidence type="ECO:0000313" key="2">
    <source>
        <dbReference type="EMBL" id="KAK1599534.1"/>
    </source>
</evidence>
<name>A0AAD8QEB9_9PEZI</name>
<comment type="caution">
    <text evidence="2">The sequence shown here is derived from an EMBL/GenBank/DDBJ whole genome shotgun (WGS) entry which is preliminary data.</text>
</comment>
<sequence length="178" mass="19077">MAPSPPVSTLSVAAHTSDERQGGAARSRGRDWPKDLWNQASLRRASSLTMFLGRAWRLQGVKKHPFYRVPSLQGRGLQSTRKNVYRTALHAHSAAAAAAAAAADASLIVRVESTLQLRIEPGLNGSVVMSGWRHGSNVGLGLVQGDEEKSASGRYGGAKTMESARQSTSSRRRDSCVP</sequence>
<dbReference type="GeneID" id="85435224"/>
<dbReference type="RefSeq" id="XP_060420123.1">
    <property type="nucleotide sequence ID" value="XM_060550984.1"/>
</dbReference>
<dbReference type="AlphaFoldDB" id="A0AAD8QEB9"/>
<evidence type="ECO:0000256" key="1">
    <source>
        <dbReference type="SAM" id="MobiDB-lite"/>
    </source>
</evidence>
<keyword evidence="3" id="KW-1185">Reference proteome</keyword>